<dbReference type="Proteomes" id="UP000663832">
    <property type="component" value="Unassembled WGS sequence"/>
</dbReference>
<dbReference type="GO" id="GO:0005261">
    <property type="term" value="F:monoatomic cation channel activity"/>
    <property type="evidence" value="ECO:0007669"/>
    <property type="project" value="TreeGrafter"/>
</dbReference>
<evidence type="ECO:0000313" key="3">
    <source>
        <dbReference type="EMBL" id="CAF1571469.1"/>
    </source>
</evidence>
<organism evidence="3 6">
    <name type="scientific">Adineta steineri</name>
    <dbReference type="NCBI Taxonomy" id="433720"/>
    <lineage>
        <taxon>Eukaryota</taxon>
        <taxon>Metazoa</taxon>
        <taxon>Spiralia</taxon>
        <taxon>Gnathifera</taxon>
        <taxon>Rotifera</taxon>
        <taxon>Eurotatoria</taxon>
        <taxon>Bdelloidea</taxon>
        <taxon>Adinetida</taxon>
        <taxon>Adinetidae</taxon>
        <taxon>Adineta</taxon>
    </lineage>
</organism>
<dbReference type="PANTHER" id="PTHR31781">
    <property type="entry name" value="UNC80"/>
    <property type="match status" value="1"/>
</dbReference>
<feature type="non-terminal residue" evidence="3">
    <location>
        <position position="1"/>
    </location>
</feature>
<comment type="caution">
    <text evidence="3">The sequence shown here is derived from an EMBL/GenBank/DDBJ whole genome shotgun (WGS) entry which is preliminary data.</text>
</comment>
<gene>
    <name evidence="3" type="ORF">BJG266_LOCUS47796</name>
    <name evidence="4" type="ORF">QVE165_LOCUS64834</name>
</gene>
<feature type="region of interest" description="Disordered" evidence="1">
    <location>
        <begin position="261"/>
        <end position="298"/>
    </location>
</feature>
<feature type="compositionally biased region" description="Basic and acidic residues" evidence="1">
    <location>
        <begin position="123"/>
        <end position="132"/>
    </location>
</feature>
<dbReference type="OrthoDB" id="5850252at2759"/>
<protein>
    <recommendedName>
        <fullName evidence="2">Protein UNC80 central region domain-containing protein</fullName>
    </recommendedName>
</protein>
<dbReference type="PANTHER" id="PTHR31781:SF1">
    <property type="entry name" value="PROTEIN UNC-80 HOMOLOG"/>
    <property type="match status" value="1"/>
</dbReference>
<feature type="compositionally biased region" description="Polar residues" evidence="1">
    <location>
        <begin position="103"/>
        <end position="122"/>
    </location>
</feature>
<dbReference type="GO" id="GO:0055080">
    <property type="term" value="P:monoatomic cation homeostasis"/>
    <property type="evidence" value="ECO:0007669"/>
    <property type="project" value="TreeGrafter"/>
</dbReference>
<feature type="domain" description="Protein UNC80 central region" evidence="2">
    <location>
        <begin position="42"/>
        <end position="392"/>
    </location>
</feature>
<dbReference type="GO" id="GO:0034703">
    <property type="term" value="C:cation channel complex"/>
    <property type="evidence" value="ECO:0007669"/>
    <property type="project" value="TreeGrafter"/>
</dbReference>
<dbReference type="EMBL" id="CAJNOI010005855">
    <property type="protein sequence ID" value="CAF1571469.1"/>
    <property type="molecule type" value="Genomic_DNA"/>
</dbReference>
<dbReference type="Pfam" id="PF19424">
    <property type="entry name" value="UNC80"/>
    <property type="match status" value="1"/>
</dbReference>
<proteinExistence type="predicted"/>
<feature type="compositionally biased region" description="Basic residues" evidence="1">
    <location>
        <begin position="276"/>
        <end position="285"/>
    </location>
</feature>
<accession>A0A815YIQ3</accession>
<reference evidence="3" key="1">
    <citation type="submission" date="2021-02" db="EMBL/GenBank/DDBJ databases">
        <authorList>
            <person name="Nowell W R."/>
        </authorList>
    </citation>
    <scope>NUCLEOTIDE SEQUENCE</scope>
</reference>
<dbReference type="AlphaFoldDB" id="A0A815YIQ3"/>
<dbReference type="InterPro" id="IPR045852">
    <property type="entry name" value="UNC80_central"/>
</dbReference>
<feature type="region of interest" description="Disordered" evidence="1">
    <location>
        <begin position="74"/>
        <end position="157"/>
    </location>
</feature>
<feature type="compositionally biased region" description="Low complexity" evidence="1">
    <location>
        <begin position="92"/>
        <end position="102"/>
    </location>
</feature>
<sequence>SKAAYLVQCANFVRHCSLGQWSEWMRINMTTFCLHESYAALVVNRSGHDCPYSLRIIGCLLHCEITSFSRETDDKLPKLSTMSTTNNKFRQKQQQQKQQPQQRTNNPATSAPPTVVEISSSLTDKRSNDRIRMGSVVSQTSNTSSASMSSKHPGLSLKASSVTIPPVLSTIPATVINMNSSLSSERHIYFAVNKENDSNDINHTFVMMNDEDGVIIIDGNSSSSNVERRTFNATHIPGRLSRSSGKVKLIRRSSVKLRKSSLRMKESGRNMNTHRSSYRTHRRSHASNISSETDGHQSGIGSLISDNIINTRPSPWTKVVIRILSNVNLICDHQIKSVSDSYGKQTSSCNKNLIQTLLNIYRLSSSSNLTNTASSSSTHRSTTHLKRNDTTSNFFFFLVSTCLFREGTGQNVDNVTKTTNTTKPPGVPMNGMVFEVADPHLHKQTNTHFTIVAHYLEKQARFFKCFN</sequence>
<dbReference type="GO" id="GO:0030424">
    <property type="term" value="C:axon"/>
    <property type="evidence" value="ECO:0007669"/>
    <property type="project" value="TreeGrafter"/>
</dbReference>
<evidence type="ECO:0000313" key="6">
    <source>
        <dbReference type="Proteomes" id="UP000663877"/>
    </source>
</evidence>
<evidence type="ECO:0000313" key="4">
    <source>
        <dbReference type="EMBL" id="CAF1669153.1"/>
    </source>
</evidence>
<evidence type="ECO:0000259" key="2">
    <source>
        <dbReference type="Pfam" id="PF19424"/>
    </source>
</evidence>
<name>A0A815YIQ3_9BILA</name>
<dbReference type="EMBL" id="CAJNOM010006262">
    <property type="protein sequence ID" value="CAF1669153.1"/>
    <property type="molecule type" value="Genomic_DNA"/>
</dbReference>
<dbReference type="Proteomes" id="UP000663877">
    <property type="component" value="Unassembled WGS sequence"/>
</dbReference>
<feature type="compositionally biased region" description="Low complexity" evidence="1">
    <location>
        <begin position="135"/>
        <end position="150"/>
    </location>
</feature>
<evidence type="ECO:0000256" key="1">
    <source>
        <dbReference type="SAM" id="MobiDB-lite"/>
    </source>
</evidence>
<evidence type="ECO:0000313" key="5">
    <source>
        <dbReference type="Proteomes" id="UP000663832"/>
    </source>
</evidence>
<keyword evidence="5" id="KW-1185">Reference proteome</keyword>